<feature type="region of interest" description="Disordered" evidence="1">
    <location>
        <begin position="1"/>
        <end position="38"/>
    </location>
</feature>
<keyword evidence="3" id="KW-1185">Reference proteome</keyword>
<evidence type="ECO:0000313" key="2">
    <source>
        <dbReference type="EMBL" id="CAA0830170.1"/>
    </source>
</evidence>
<comment type="caution">
    <text evidence="2">The sequence shown here is derived from an EMBL/GenBank/DDBJ whole genome shotgun (WGS) entry which is preliminary data.</text>
</comment>
<sequence>RDASSRTEHELELPTQPLKTIPSPPAATPERRRPENQRWNLRIHSTEDEDVCKSWKNDTLGQGRRSILSRVPPPVTHSTQPLHQELWRFQVEICEIHRNSPFPPLSQRD</sequence>
<dbReference type="AlphaFoldDB" id="A0A9N7NJE8"/>
<reference evidence="2" key="1">
    <citation type="submission" date="2019-12" db="EMBL/GenBank/DDBJ databases">
        <authorList>
            <person name="Scholes J."/>
        </authorList>
    </citation>
    <scope>NUCLEOTIDE SEQUENCE</scope>
</reference>
<name>A0A9N7NJE8_STRHE</name>
<dbReference type="Proteomes" id="UP001153555">
    <property type="component" value="Unassembled WGS sequence"/>
</dbReference>
<feature type="compositionally biased region" description="Basic and acidic residues" evidence="1">
    <location>
        <begin position="1"/>
        <end position="12"/>
    </location>
</feature>
<feature type="non-terminal residue" evidence="2">
    <location>
        <position position="1"/>
    </location>
</feature>
<evidence type="ECO:0000313" key="3">
    <source>
        <dbReference type="Proteomes" id="UP001153555"/>
    </source>
</evidence>
<organism evidence="2 3">
    <name type="scientific">Striga hermonthica</name>
    <name type="common">Purple witchweed</name>
    <name type="synonym">Buchnera hermonthica</name>
    <dbReference type="NCBI Taxonomy" id="68872"/>
    <lineage>
        <taxon>Eukaryota</taxon>
        <taxon>Viridiplantae</taxon>
        <taxon>Streptophyta</taxon>
        <taxon>Embryophyta</taxon>
        <taxon>Tracheophyta</taxon>
        <taxon>Spermatophyta</taxon>
        <taxon>Magnoliopsida</taxon>
        <taxon>eudicotyledons</taxon>
        <taxon>Gunneridae</taxon>
        <taxon>Pentapetalae</taxon>
        <taxon>asterids</taxon>
        <taxon>lamiids</taxon>
        <taxon>Lamiales</taxon>
        <taxon>Orobanchaceae</taxon>
        <taxon>Buchnereae</taxon>
        <taxon>Striga</taxon>
    </lineage>
</organism>
<dbReference type="EMBL" id="CACSLK010027813">
    <property type="protein sequence ID" value="CAA0830170.1"/>
    <property type="molecule type" value="Genomic_DNA"/>
</dbReference>
<proteinExistence type="predicted"/>
<accession>A0A9N7NJE8</accession>
<feature type="non-terminal residue" evidence="2">
    <location>
        <position position="109"/>
    </location>
</feature>
<protein>
    <submittedName>
        <fullName evidence="2">Uncharacterized protein</fullName>
    </submittedName>
</protein>
<evidence type="ECO:0000256" key="1">
    <source>
        <dbReference type="SAM" id="MobiDB-lite"/>
    </source>
</evidence>
<gene>
    <name evidence="2" type="ORF">SHERM_25630</name>
</gene>